<keyword evidence="5" id="KW-0408">Iron</keyword>
<reference evidence="7" key="1">
    <citation type="submission" date="2020-05" db="EMBL/GenBank/DDBJ databases">
        <authorList>
            <person name="Chiriac C."/>
            <person name="Salcher M."/>
            <person name="Ghai R."/>
            <person name="Kavagutti S V."/>
        </authorList>
    </citation>
    <scope>NUCLEOTIDE SEQUENCE</scope>
</reference>
<evidence type="ECO:0000256" key="5">
    <source>
        <dbReference type="ARBA" id="ARBA00023004"/>
    </source>
</evidence>
<evidence type="ECO:0000313" key="7">
    <source>
        <dbReference type="EMBL" id="CAB4873871.1"/>
    </source>
</evidence>
<evidence type="ECO:0000256" key="3">
    <source>
        <dbReference type="ARBA" id="ARBA00022723"/>
    </source>
</evidence>
<comment type="similarity">
    <text evidence="2">Belongs to the carotenoid oxygenase family.</text>
</comment>
<keyword evidence="3" id="KW-0479">Metal-binding</keyword>
<dbReference type="InterPro" id="IPR004294">
    <property type="entry name" value="Carotenoid_Oase"/>
</dbReference>
<accession>A0A6J7DT66</accession>
<dbReference type="PANTHER" id="PTHR10543:SF89">
    <property type="entry name" value="CAROTENOID 9,10(9',10')-CLEAVAGE DIOXYGENASE 1"/>
    <property type="match status" value="1"/>
</dbReference>
<evidence type="ECO:0000256" key="2">
    <source>
        <dbReference type="ARBA" id="ARBA00006787"/>
    </source>
</evidence>
<sequence length="576" mass="63350">MTPRTLTTAVHADFELEVVKGSWPDDISGDMVFSSPQRCTPMAYGIFDWGAICRLALEPGTRGATSGRFAWQSRSIQTPGKRLWDRHPNQFTTSAAGYQSVFGAANASNTAPLPWGGRLFTTWDAGRPVELHPRTLEFVAEVGHRDSWGGSSLDMPGVLPFLLSSAHPVADPDRNCMWTAKLDFVMEPSFGMRPAVVRFDPTDGTNVRYWPLEGITFGGSTHTVSQTRDWVILADSGNFKPDPAEIFGGDRELTIDDEVPVWLIRKEQLEGLPSGTPVTPICLTMAPPTGHFYARWEDAEGISVVWEGMDLMDLGLYLKADDLDVNGNPVDPAAVGQYNMAMAPETIVEVLFEPESGKVIERGRFREDWTFNLQLSAMDWSIEGMTRPTLHHVTYQGCRPGSISQRAAKLYEGRIDLDQLREATPGSLATFERGSMELKARWEYPDLGDHITSPTFAPRSCGKNAAHSAYAGAEPGGHDGYVVQPVHSDDGFRIEVFDAAAVGNGPIAILMGTNKECVPMLLHSAWMPVYDELIDAERLRFSDELSDELMTSVPNELHGAIRAVADECNMLIDSAP</sequence>
<evidence type="ECO:0000313" key="8">
    <source>
        <dbReference type="EMBL" id="CAB5007155.1"/>
    </source>
</evidence>
<dbReference type="EMBL" id="CAFABE010000003">
    <property type="protein sequence ID" value="CAB4816869.1"/>
    <property type="molecule type" value="Genomic_DNA"/>
</dbReference>
<dbReference type="GO" id="GO:0010436">
    <property type="term" value="F:carotenoid dioxygenase activity"/>
    <property type="evidence" value="ECO:0007669"/>
    <property type="project" value="TreeGrafter"/>
</dbReference>
<dbReference type="PANTHER" id="PTHR10543">
    <property type="entry name" value="BETA-CAROTENE DIOXYGENASE"/>
    <property type="match status" value="1"/>
</dbReference>
<evidence type="ECO:0000313" key="6">
    <source>
        <dbReference type="EMBL" id="CAB4816869.1"/>
    </source>
</evidence>
<dbReference type="EMBL" id="CAFBPM010000001">
    <property type="protein sequence ID" value="CAB5007155.1"/>
    <property type="molecule type" value="Genomic_DNA"/>
</dbReference>
<dbReference type="AlphaFoldDB" id="A0A6J7DT66"/>
<dbReference type="GO" id="GO:0016121">
    <property type="term" value="P:carotene catabolic process"/>
    <property type="evidence" value="ECO:0007669"/>
    <property type="project" value="TreeGrafter"/>
</dbReference>
<keyword evidence="4" id="KW-0560">Oxidoreductase</keyword>
<comment type="cofactor">
    <cofactor evidence="1">
        <name>Fe(2+)</name>
        <dbReference type="ChEBI" id="CHEBI:29033"/>
    </cofactor>
</comment>
<protein>
    <submittedName>
        <fullName evidence="7">Unannotated protein</fullName>
    </submittedName>
</protein>
<evidence type="ECO:0000256" key="4">
    <source>
        <dbReference type="ARBA" id="ARBA00023002"/>
    </source>
</evidence>
<evidence type="ECO:0000256" key="1">
    <source>
        <dbReference type="ARBA" id="ARBA00001954"/>
    </source>
</evidence>
<dbReference type="Pfam" id="PF03055">
    <property type="entry name" value="RPE65"/>
    <property type="match status" value="1"/>
</dbReference>
<proteinExistence type="inferred from homology"/>
<dbReference type="EMBL" id="CAFBLT010000001">
    <property type="protein sequence ID" value="CAB4873871.1"/>
    <property type="molecule type" value="Genomic_DNA"/>
</dbReference>
<dbReference type="GO" id="GO:0046872">
    <property type="term" value="F:metal ion binding"/>
    <property type="evidence" value="ECO:0007669"/>
    <property type="project" value="UniProtKB-KW"/>
</dbReference>
<organism evidence="7">
    <name type="scientific">freshwater metagenome</name>
    <dbReference type="NCBI Taxonomy" id="449393"/>
    <lineage>
        <taxon>unclassified sequences</taxon>
        <taxon>metagenomes</taxon>
        <taxon>ecological metagenomes</taxon>
    </lineage>
</organism>
<name>A0A6J7DT66_9ZZZZ</name>
<gene>
    <name evidence="6" type="ORF">UFOPK3164_00131</name>
    <name evidence="7" type="ORF">UFOPK3427_00994</name>
    <name evidence="8" type="ORF">UFOPK4112_00091</name>
</gene>